<dbReference type="CDD" id="cd00067">
    <property type="entry name" value="GAL4"/>
    <property type="match status" value="1"/>
</dbReference>
<dbReference type="InterPro" id="IPR001138">
    <property type="entry name" value="Zn2Cys6_DnaBD"/>
</dbReference>
<dbReference type="GO" id="GO:0008270">
    <property type="term" value="F:zinc ion binding"/>
    <property type="evidence" value="ECO:0007669"/>
    <property type="project" value="InterPro"/>
</dbReference>
<sequence length="449" mass="50102">MGASTPHPSQRRVSCDLCRKSKSRCQRIRPTDEKCAKCAMLGAECTVGQQRVPGRPRRKQPAKRSTPTTQSVNKSTWPVSPPTPAQPNTSFLDDWSLLDTTGILYPTIYPAEKPSTTRKDVNTTTCCVGFIDVFHQSDSSWTTDVEYTNTPFYNEMDIVTELYTTGSSPIPTLPLAINNDVSLLSNCSTTQYRRNTEPGDSMASLSAINHGLYVRIEAIKKNRKAINFDTMICQHGPLFIDNMTLFDYINKVTQEFLFVLVDLYGEHHCPEFRNNSQPMELLCPCHLATQFLKDPESLFQISLPQPTTTAGPLPTPVALTITSVFVQLITIYELVLNHIATKVERLTNNPMESIPALIVCGRLQQIPCTQGVIFCDVSVSLIESIERVLGVGKMLKGKEVGLLSPRQVDILREEMDERQSFGPGHTVMAPATLRKLIGKVAGILRRIRW</sequence>
<name>A0A2L2TCA9_9HYPO</name>
<dbReference type="Pfam" id="PF00172">
    <property type="entry name" value="Zn_clus"/>
    <property type="match status" value="1"/>
</dbReference>
<keyword evidence="1" id="KW-0539">Nucleus</keyword>
<dbReference type="InterPro" id="IPR036864">
    <property type="entry name" value="Zn2-C6_fun-type_DNA-bd_sf"/>
</dbReference>
<protein>
    <recommendedName>
        <fullName evidence="3">Zn(2)-C6 fungal-type domain-containing protein</fullName>
    </recommendedName>
</protein>
<keyword evidence="5" id="KW-1185">Reference proteome</keyword>
<reference evidence="5" key="1">
    <citation type="submission" date="2014-10" db="EMBL/GenBank/DDBJ databases">
        <authorList>
            <person name="King R."/>
        </authorList>
    </citation>
    <scope>NUCLEOTIDE SEQUENCE [LARGE SCALE GENOMIC DNA]</scope>
    <source>
        <strain evidence="5">A3/5</strain>
    </source>
</reference>
<dbReference type="Gene3D" id="4.10.240.10">
    <property type="entry name" value="Zn(2)-C6 fungal-type DNA-binding domain"/>
    <property type="match status" value="1"/>
</dbReference>
<dbReference type="EMBL" id="LN649229">
    <property type="protein sequence ID" value="CEI67579.1"/>
    <property type="molecule type" value="Genomic_DNA"/>
</dbReference>
<proteinExistence type="predicted"/>
<dbReference type="SMART" id="SM00066">
    <property type="entry name" value="GAL4"/>
    <property type="match status" value="1"/>
</dbReference>
<dbReference type="PROSITE" id="PS50048">
    <property type="entry name" value="ZN2_CY6_FUNGAL_2"/>
    <property type="match status" value="1"/>
</dbReference>
<feature type="domain" description="Zn(2)-C6 fungal-type" evidence="3">
    <location>
        <begin position="14"/>
        <end position="47"/>
    </location>
</feature>
<dbReference type="STRING" id="56646.A0A2L2TCA9"/>
<evidence type="ECO:0000256" key="2">
    <source>
        <dbReference type="SAM" id="MobiDB-lite"/>
    </source>
</evidence>
<organism evidence="4 5">
    <name type="scientific">Fusarium venenatum</name>
    <dbReference type="NCBI Taxonomy" id="56646"/>
    <lineage>
        <taxon>Eukaryota</taxon>
        <taxon>Fungi</taxon>
        <taxon>Dikarya</taxon>
        <taxon>Ascomycota</taxon>
        <taxon>Pezizomycotina</taxon>
        <taxon>Sordariomycetes</taxon>
        <taxon>Hypocreomycetidae</taxon>
        <taxon>Hypocreales</taxon>
        <taxon>Nectriaceae</taxon>
        <taxon>Fusarium</taxon>
    </lineage>
</organism>
<feature type="region of interest" description="Disordered" evidence="2">
    <location>
        <begin position="49"/>
        <end position="92"/>
    </location>
</feature>
<accession>A0A2L2TCA9</accession>
<feature type="compositionally biased region" description="Polar residues" evidence="2">
    <location>
        <begin position="63"/>
        <end position="78"/>
    </location>
</feature>
<dbReference type="PROSITE" id="PS00463">
    <property type="entry name" value="ZN2_CY6_FUNGAL_1"/>
    <property type="match status" value="1"/>
</dbReference>
<evidence type="ECO:0000313" key="4">
    <source>
        <dbReference type="EMBL" id="CEI67579.1"/>
    </source>
</evidence>
<dbReference type="GO" id="GO:0000981">
    <property type="term" value="F:DNA-binding transcription factor activity, RNA polymerase II-specific"/>
    <property type="evidence" value="ECO:0007669"/>
    <property type="project" value="InterPro"/>
</dbReference>
<evidence type="ECO:0000259" key="3">
    <source>
        <dbReference type="PROSITE" id="PS50048"/>
    </source>
</evidence>
<dbReference type="SUPFAM" id="SSF57701">
    <property type="entry name" value="Zn2/Cys6 DNA-binding domain"/>
    <property type="match status" value="1"/>
</dbReference>
<evidence type="ECO:0000313" key="5">
    <source>
        <dbReference type="Proteomes" id="UP000245910"/>
    </source>
</evidence>
<evidence type="ECO:0000256" key="1">
    <source>
        <dbReference type="ARBA" id="ARBA00023242"/>
    </source>
</evidence>
<dbReference type="Proteomes" id="UP000245910">
    <property type="component" value="Chromosome I"/>
</dbReference>
<dbReference type="AlphaFoldDB" id="A0A2L2TCA9"/>